<dbReference type="PANTHER" id="PTHR44675">
    <property type="entry name" value="PAK1 INTERACTING PROTEIN 1"/>
    <property type="match status" value="1"/>
</dbReference>
<feature type="region of interest" description="Disordered" evidence="4">
    <location>
        <begin position="319"/>
        <end position="348"/>
    </location>
</feature>
<reference evidence="5" key="1">
    <citation type="submission" date="2023-07" db="EMBL/GenBank/DDBJ databases">
        <title>draft genome sequence of fig (Ficus carica).</title>
        <authorList>
            <person name="Takahashi T."/>
            <person name="Nishimura K."/>
        </authorList>
    </citation>
    <scope>NUCLEOTIDE SEQUENCE</scope>
</reference>
<protein>
    <recommendedName>
        <fullName evidence="7">P21-activated protein kinase-interacting protein 1-like</fullName>
    </recommendedName>
</protein>
<evidence type="ECO:0000256" key="4">
    <source>
        <dbReference type="SAM" id="MobiDB-lite"/>
    </source>
</evidence>
<dbReference type="GO" id="GO:0080008">
    <property type="term" value="C:Cul4-RING E3 ubiquitin ligase complex"/>
    <property type="evidence" value="ECO:0007669"/>
    <property type="project" value="EnsemblPlants"/>
</dbReference>
<dbReference type="SUPFAM" id="SSF50998">
    <property type="entry name" value="Quinoprotein alcohol dehydrogenase-like"/>
    <property type="match status" value="1"/>
</dbReference>
<dbReference type="EMBL" id="BTGU01000016">
    <property type="protein sequence ID" value="GMN43187.1"/>
    <property type="molecule type" value="Genomic_DNA"/>
</dbReference>
<gene>
    <name evidence="5" type="ORF">TIFTF001_012394</name>
</gene>
<keyword evidence="1 3" id="KW-0853">WD repeat</keyword>
<evidence type="ECO:0000313" key="5">
    <source>
        <dbReference type="EMBL" id="GMN43187.1"/>
    </source>
</evidence>
<keyword evidence="2" id="KW-0677">Repeat</keyword>
<dbReference type="PROSITE" id="PS00678">
    <property type="entry name" value="WD_REPEATS_1"/>
    <property type="match status" value="1"/>
</dbReference>
<dbReference type="Gramene" id="FCD_00031138-RA">
    <property type="protein sequence ID" value="FCD_00031138-RA:cds"/>
    <property type="gene ID" value="FCD_00031138"/>
</dbReference>
<dbReference type="Gene3D" id="2.130.10.10">
    <property type="entry name" value="YVTN repeat-like/Quinoprotein amine dehydrogenase"/>
    <property type="match status" value="2"/>
</dbReference>
<dbReference type="Pfam" id="PF00400">
    <property type="entry name" value="WD40"/>
    <property type="match status" value="4"/>
</dbReference>
<name>A0AA87ZYX0_FICCA</name>
<dbReference type="PANTHER" id="PTHR44675:SF1">
    <property type="entry name" value="P21-ACTIVATED PROTEIN KINASE-INTERACTING PROTEIN 1"/>
    <property type="match status" value="1"/>
</dbReference>
<evidence type="ECO:0000256" key="3">
    <source>
        <dbReference type="PROSITE-ProRule" id="PRU00221"/>
    </source>
</evidence>
<dbReference type="InterPro" id="IPR011047">
    <property type="entry name" value="Quinoprotein_ADH-like_sf"/>
</dbReference>
<dbReference type="Proteomes" id="UP001187192">
    <property type="component" value="Unassembled WGS sequence"/>
</dbReference>
<dbReference type="SMART" id="SM00320">
    <property type="entry name" value="WD40"/>
    <property type="match status" value="4"/>
</dbReference>
<proteinExistence type="predicted"/>
<accession>A0AA87ZYX0</accession>
<dbReference type="InterPro" id="IPR019775">
    <property type="entry name" value="WD40_repeat_CS"/>
</dbReference>
<dbReference type="InterPro" id="IPR001680">
    <property type="entry name" value="WD40_rpt"/>
</dbReference>
<dbReference type="PROSITE" id="PS50082">
    <property type="entry name" value="WD_REPEATS_2"/>
    <property type="match status" value="1"/>
</dbReference>
<dbReference type="InterPro" id="IPR051959">
    <property type="entry name" value="PAK1-Kinase_Regulator"/>
</dbReference>
<dbReference type="InterPro" id="IPR015943">
    <property type="entry name" value="WD40/YVTN_repeat-like_dom_sf"/>
</dbReference>
<evidence type="ECO:0000256" key="2">
    <source>
        <dbReference type="ARBA" id="ARBA00022737"/>
    </source>
</evidence>
<organism evidence="5 6">
    <name type="scientific">Ficus carica</name>
    <name type="common">Common fig</name>
    <dbReference type="NCBI Taxonomy" id="3494"/>
    <lineage>
        <taxon>Eukaryota</taxon>
        <taxon>Viridiplantae</taxon>
        <taxon>Streptophyta</taxon>
        <taxon>Embryophyta</taxon>
        <taxon>Tracheophyta</taxon>
        <taxon>Spermatophyta</taxon>
        <taxon>Magnoliopsida</taxon>
        <taxon>eudicotyledons</taxon>
        <taxon>Gunneridae</taxon>
        <taxon>Pentapetalae</taxon>
        <taxon>rosids</taxon>
        <taxon>fabids</taxon>
        <taxon>Rosales</taxon>
        <taxon>Moraceae</taxon>
        <taxon>Ficeae</taxon>
        <taxon>Ficus</taxon>
    </lineage>
</organism>
<sequence>MSLIAGSYERFIWGFKLKPLKTDPTTQNLTLTPLFSYPSHISSITAVAAAGSAAASGGSDDTVHLYDLAAASSLGSLHDHAATVTSLSFFTPPNLSFPRNLISADADGFVCIYDADPFVLLKTVRVHKKGINDLAVHPSGKLALTVGRDECLGMLNLLRGRRSFYCRMGKEASLVRFDSGGDKFFMVTDNKISVHEAEDAKIVAELENPEKVLCAASGENGLLFTGGGAVENPSITAWDTNSGKVAYSIQKAHSRRVKGIVVLSKNAGAGAVADDDPYLIASASSDGVIRVWDVRMAMKENLNPLAEANTKSRLTCLAGSSLKSSRQPRIGNKDSKGGNDASTEDKTS</sequence>
<comment type="caution">
    <text evidence="5">The sequence shown here is derived from an EMBL/GenBank/DDBJ whole genome shotgun (WGS) entry which is preliminary data.</text>
</comment>
<feature type="compositionally biased region" description="Basic and acidic residues" evidence="4">
    <location>
        <begin position="331"/>
        <end position="348"/>
    </location>
</feature>
<dbReference type="AlphaFoldDB" id="A0AA87ZYX0"/>
<feature type="repeat" description="WD" evidence="3">
    <location>
        <begin position="279"/>
        <end position="295"/>
    </location>
</feature>
<evidence type="ECO:0000256" key="1">
    <source>
        <dbReference type="ARBA" id="ARBA00022574"/>
    </source>
</evidence>
<keyword evidence="6" id="KW-1185">Reference proteome</keyword>
<evidence type="ECO:0000313" key="6">
    <source>
        <dbReference type="Proteomes" id="UP001187192"/>
    </source>
</evidence>
<evidence type="ECO:0008006" key="7">
    <source>
        <dbReference type="Google" id="ProtNLM"/>
    </source>
</evidence>